<proteinExistence type="predicted"/>
<dbReference type="Proteomes" id="UP000887580">
    <property type="component" value="Unplaced"/>
</dbReference>
<evidence type="ECO:0000313" key="1">
    <source>
        <dbReference type="Proteomes" id="UP000887580"/>
    </source>
</evidence>
<sequence>MVKWQETLTEWRHSLFPKLTTTSLIRHYIPIGGAISHTLHSAVVSSPKLLPRIFPLYDIAIENTLLFNSHVGAGLYVFFRPHLHKLNNWDRVEFIEFSVLASVIFNFGSLLFVLLIKQHLPEKFGTAARSLIGAGVSMFLISRSLKYLRHIDFRSNLSAILNDSKSRLSVPLSS</sequence>
<dbReference type="WBParaSite" id="PS1159_v2.g7446.t1">
    <property type="protein sequence ID" value="PS1159_v2.g7446.t1"/>
    <property type="gene ID" value="PS1159_v2.g7446"/>
</dbReference>
<accession>A0AC35GPX4</accession>
<evidence type="ECO:0000313" key="2">
    <source>
        <dbReference type="WBParaSite" id="PS1159_v2.g7446.t1"/>
    </source>
</evidence>
<name>A0AC35GPX4_9BILA</name>
<protein>
    <submittedName>
        <fullName evidence="2">Uncharacterized protein</fullName>
    </submittedName>
</protein>
<organism evidence="1 2">
    <name type="scientific">Panagrolaimus sp. PS1159</name>
    <dbReference type="NCBI Taxonomy" id="55785"/>
    <lineage>
        <taxon>Eukaryota</taxon>
        <taxon>Metazoa</taxon>
        <taxon>Ecdysozoa</taxon>
        <taxon>Nematoda</taxon>
        <taxon>Chromadorea</taxon>
        <taxon>Rhabditida</taxon>
        <taxon>Tylenchina</taxon>
        <taxon>Panagrolaimomorpha</taxon>
        <taxon>Panagrolaimoidea</taxon>
        <taxon>Panagrolaimidae</taxon>
        <taxon>Panagrolaimus</taxon>
    </lineage>
</organism>
<reference evidence="2" key="1">
    <citation type="submission" date="2022-11" db="UniProtKB">
        <authorList>
            <consortium name="WormBaseParasite"/>
        </authorList>
    </citation>
    <scope>IDENTIFICATION</scope>
</reference>